<keyword evidence="3 7" id="KW-0812">Transmembrane</keyword>
<feature type="transmembrane region" description="Helical" evidence="7">
    <location>
        <begin position="89"/>
        <end position="109"/>
    </location>
</feature>
<dbReference type="InterPro" id="IPR020846">
    <property type="entry name" value="MFS_dom"/>
</dbReference>
<gene>
    <name evidence="9" type="ORF">RM6536_1102</name>
</gene>
<feature type="transmembrane region" description="Helical" evidence="7">
    <location>
        <begin position="175"/>
        <end position="198"/>
    </location>
</feature>
<dbReference type="PROSITE" id="PS50850">
    <property type="entry name" value="MFS"/>
    <property type="match status" value="1"/>
</dbReference>
<feature type="transmembrane region" description="Helical" evidence="7">
    <location>
        <begin position="296"/>
        <end position="318"/>
    </location>
</feature>
<dbReference type="PROSITE" id="PS00216">
    <property type="entry name" value="SUGAR_TRANSPORT_1"/>
    <property type="match status" value="2"/>
</dbReference>
<dbReference type="PANTHER" id="PTHR23511:SF34">
    <property type="entry name" value="SYNAPTIC VESICLE GLYCOPROTEIN 2"/>
    <property type="match status" value="1"/>
</dbReference>
<keyword evidence="5 7" id="KW-0472">Membrane</keyword>
<name>A0A0K2RZW1_9MICC</name>
<keyword evidence="2" id="KW-0813">Transport</keyword>
<feature type="compositionally biased region" description="Polar residues" evidence="6">
    <location>
        <begin position="1"/>
        <end position="14"/>
    </location>
</feature>
<organism evidence="9">
    <name type="scientific">Rothia mucilaginosa</name>
    <dbReference type="NCBI Taxonomy" id="43675"/>
    <lineage>
        <taxon>Bacteria</taxon>
        <taxon>Bacillati</taxon>
        <taxon>Actinomycetota</taxon>
        <taxon>Actinomycetes</taxon>
        <taxon>Micrococcales</taxon>
        <taxon>Micrococcaceae</taxon>
        <taxon>Rothia</taxon>
    </lineage>
</organism>
<dbReference type="PROSITE" id="PS00217">
    <property type="entry name" value="SUGAR_TRANSPORT_2"/>
    <property type="match status" value="1"/>
</dbReference>
<dbReference type="PATRIC" id="fig|43675.28.peg.1134"/>
<dbReference type="AlphaFoldDB" id="A0A0K2RZW1"/>
<feature type="transmembrane region" description="Helical" evidence="7">
    <location>
        <begin position="51"/>
        <end position="77"/>
    </location>
</feature>
<dbReference type="GO" id="GO:0005886">
    <property type="term" value="C:plasma membrane"/>
    <property type="evidence" value="ECO:0007669"/>
    <property type="project" value="UniProtKB-SubCell"/>
</dbReference>
<accession>A0A0K2RZW1</accession>
<feature type="transmembrane region" description="Helical" evidence="7">
    <location>
        <begin position="448"/>
        <end position="467"/>
    </location>
</feature>
<dbReference type="SUPFAM" id="SSF103473">
    <property type="entry name" value="MFS general substrate transporter"/>
    <property type="match status" value="1"/>
</dbReference>
<feature type="transmembrane region" description="Helical" evidence="7">
    <location>
        <begin position="359"/>
        <end position="377"/>
    </location>
</feature>
<evidence type="ECO:0000313" key="9">
    <source>
        <dbReference type="EMBL" id="BAS20349.1"/>
    </source>
</evidence>
<dbReference type="PANTHER" id="PTHR23511">
    <property type="entry name" value="SYNAPTIC VESICLE GLYCOPROTEIN 2"/>
    <property type="match status" value="1"/>
</dbReference>
<dbReference type="CDD" id="cd17316">
    <property type="entry name" value="MFS_SV2_like"/>
    <property type="match status" value="1"/>
</dbReference>
<comment type="subcellular location">
    <subcellularLocation>
        <location evidence="1">Cell membrane</location>
        <topology evidence="1">Multi-pass membrane protein</topology>
    </subcellularLocation>
</comment>
<evidence type="ECO:0000256" key="2">
    <source>
        <dbReference type="ARBA" id="ARBA00022448"/>
    </source>
</evidence>
<feature type="transmembrane region" description="Helical" evidence="7">
    <location>
        <begin position="142"/>
        <end position="163"/>
    </location>
</feature>
<evidence type="ECO:0000256" key="4">
    <source>
        <dbReference type="ARBA" id="ARBA00022989"/>
    </source>
</evidence>
<dbReference type="RefSeq" id="WP_060824387.1">
    <property type="nucleotide sequence ID" value="NZ_AP014938.1"/>
</dbReference>
<feature type="transmembrane region" description="Helical" evidence="7">
    <location>
        <begin position="417"/>
        <end position="436"/>
    </location>
</feature>
<dbReference type="Pfam" id="PF00083">
    <property type="entry name" value="Sugar_tr"/>
    <property type="match status" value="1"/>
</dbReference>
<dbReference type="InterPro" id="IPR036259">
    <property type="entry name" value="MFS_trans_sf"/>
</dbReference>
<sequence>MSSSRPVSTGSPRTNAAAPAGASAPATERNAASTLNERLENLPFTRAHGKLLGISGLGWALDAMDVGLISFVMAALIKEWQLSPTEASWLGSIGFVGMALGATFGGLLADKLGRRYIFALTLLVYGLATGASALATSLGVLLVFRFLVGLGLGAELPVASTLISEFSPRAIRGRVVVALEAFWALGWILAALIGTFIVPQANGWRWALAIGLIPAIYSLVIRMGTPESVRFLESVGKHDQARQIVERFEASPALFSRTNKKQTEDASAHGAAESTDNAESAKIHSIWAAGQRRKTIALCVIWFCINLSYYGAFIWIPALLNAQGFSLVKSFAFTLIMTLAQLPGYAVAAYLIEKWGRRATLATFLLGSALAAAGYGMAHAEVFIILAGCMLSFFNLGAWGALYALSPEIFPTHLRGTGTGAAAGIGRIASIAAPLIVPPLVAFGGTPLLFTLFSTAFLVAATTVFLLPERRGESL</sequence>
<dbReference type="Proteomes" id="UP000066203">
    <property type="component" value="Chromosome"/>
</dbReference>
<evidence type="ECO:0000256" key="6">
    <source>
        <dbReference type="SAM" id="MobiDB-lite"/>
    </source>
</evidence>
<evidence type="ECO:0000259" key="8">
    <source>
        <dbReference type="PROSITE" id="PS50850"/>
    </source>
</evidence>
<evidence type="ECO:0000256" key="5">
    <source>
        <dbReference type="ARBA" id="ARBA00023136"/>
    </source>
</evidence>
<feature type="domain" description="Major facilitator superfamily (MFS) profile" evidence="8">
    <location>
        <begin position="51"/>
        <end position="471"/>
    </location>
</feature>
<dbReference type="InterPro" id="IPR005829">
    <property type="entry name" value="Sugar_transporter_CS"/>
</dbReference>
<dbReference type="Gene3D" id="1.20.1250.20">
    <property type="entry name" value="MFS general substrate transporter like domains"/>
    <property type="match status" value="1"/>
</dbReference>
<keyword evidence="4 7" id="KW-1133">Transmembrane helix</keyword>
<proteinExistence type="predicted"/>
<dbReference type="EMBL" id="AP014938">
    <property type="protein sequence ID" value="BAS20349.1"/>
    <property type="molecule type" value="Genomic_DNA"/>
</dbReference>
<feature type="transmembrane region" description="Helical" evidence="7">
    <location>
        <begin position="330"/>
        <end position="352"/>
    </location>
</feature>
<feature type="region of interest" description="Disordered" evidence="6">
    <location>
        <begin position="1"/>
        <end position="30"/>
    </location>
</feature>
<protein>
    <submittedName>
        <fullName evidence="9">Niacin transporter NiaP</fullName>
    </submittedName>
</protein>
<evidence type="ECO:0000256" key="1">
    <source>
        <dbReference type="ARBA" id="ARBA00004651"/>
    </source>
</evidence>
<evidence type="ECO:0000256" key="3">
    <source>
        <dbReference type="ARBA" id="ARBA00022692"/>
    </source>
</evidence>
<dbReference type="InterPro" id="IPR005828">
    <property type="entry name" value="MFS_sugar_transport-like"/>
</dbReference>
<dbReference type="GO" id="GO:0022857">
    <property type="term" value="F:transmembrane transporter activity"/>
    <property type="evidence" value="ECO:0007669"/>
    <property type="project" value="InterPro"/>
</dbReference>
<evidence type="ECO:0000256" key="7">
    <source>
        <dbReference type="SAM" id="Phobius"/>
    </source>
</evidence>
<evidence type="ECO:0000313" key="10">
    <source>
        <dbReference type="Proteomes" id="UP000066203"/>
    </source>
</evidence>
<feature type="transmembrane region" description="Helical" evidence="7">
    <location>
        <begin position="116"/>
        <end position="136"/>
    </location>
</feature>
<feature type="transmembrane region" description="Helical" evidence="7">
    <location>
        <begin position="204"/>
        <end position="221"/>
    </location>
</feature>
<feature type="transmembrane region" description="Helical" evidence="7">
    <location>
        <begin position="383"/>
        <end position="405"/>
    </location>
</feature>
<feature type="compositionally biased region" description="Low complexity" evidence="6">
    <location>
        <begin position="16"/>
        <end position="26"/>
    </location>
</feature>
<reference evidence="10" key="1">
    <citation type="submission" date="2015-08" db="EMBL/GenBank/DDBJ databases">
        <title>Complete genome sequence of Rothia mucilaginosa strain NUM-Rm6536.</title>
        <authorList>
            <person name="Nambu T."/>
        </authorList>
    </citation>
    <scope>NUCLEOTIDE SEQUENCE [LARGE SCALE GENOMIC DNA]</scope>
    <source>
        <strain evidence="10">NUM-Rm6536</strain>
    </source>
</reference>